<dbReference type="CDD" id="cd06222">
    <property type="entry name" value="RNase_H_like"/>
    <property type="match status" value="1"/>
</dbReference>
<dbReference type="Gene3D" id="3.30.420.10">
    <property type="entry name" value="Ribonuclease H-like superfamily/Ribonuclease H"/>
    <property type="match status" value="1"/>
</dbReference>
<dbReference type="InterPro" id="IPR036397">
    <property type="entry name" value="RNaseH_sf"/>
</dbReference>
<protein>
    <recommendedName>
        <fullName evidence="1">RNase H type-1 domain-containing protein</fullName>
    </recommendedName>
</protein>
<feature type="domain" description="RNase H type-1" evidence="1">
    <location>
        <begin position="41"/>
        <end position="102"/>
    </location>
</feature>
<sequence>MAGLAAKLRIQPATVKAAAMWGVAAGTGGLYLIQNGSNLIRPASKAGVIRDENGCWVCGSGFAAPRIENVLAIEAEVEAILEGLQLAWDKYPKAVILESDSKAPSEPSPRHWEDLKD</sequence>
<dbReference type="Pfam" id="PF13456">
    <property type="entry name" value="RVT_3"/>
    <property type="match status" value="1"/>
</dbReference>
<proteinExistence type="predicted"/>
<dbReference type="Proteomes" id="UP001341840">
    <property type="component" value="Unassembled WGS sequence"/>
</dbReference>
<evidence type="ECO:0000313" key="3">
    <source>
        <dbReference type="Proteomes" id="UP001341840"/>
    </source>
</evidence>
<evidence type="ECO:0000259" key="1">
    <source>
        <dbReference type="Pfam" id="PF13456"/>
    </source>
</evidence>
<accession>A0ABU6SKW9</accession>
<dbReference type="InterPro" id="IPR002156">
    <property type="entry name" value="RNaseH_domain"/>
</dbReference>
<dbReference type="InterPro" id="IPR053151">
    <property type="entry name" value="RNase_H-like"/>
</dbReference>
<dbReference type="PANTHER" id="PTHR47723:SF19">
    <property type="entry name" value="POLYNUCLEOTIDYL TRANSFERASE, RIBONUCLEASE H-LIKE SUPERFAMILY PROTEIN"/>
    <property type="match status" value="1"/>
</dbReference>
<dbReference type="EMBL" id="JASCZI010060966">
    <property type="protein sequence ID" value="MED6137026.1"/>
    <property type="molecule type" value="Genomic_DNA"/>
</dbReference>
<dbReference type="PANTHER" id="PTHR47723">
    <property type="entry name" value="OS05G0353850 PROTEIN"/>
    <property type="match status" value="1"/>
</dbReference>
<keyword evidence="3" id="KW-1185">Reference proteome</keyword>
<gene>
    <name evidence="2" type="ORF">PIB30_061182</name>
</gene>
<evidence type="ECO:0000313" key="2">
    <source>
        <dbReference type="EMBL" id="MED6137026.1"/>
    </source>
</evidence>
<comment type="caution">
    <text evidence="2">The sequence shown here is derived from an EMBL/GenBank/DDBJ whole genome shotgun (WGS) entry which is preliminary data.</text>
</comment>
<organism evidence="2 3">
    <name type="scientific">Stylosanthes scabra</name>
    <dbReference type="NCBI Taxonomy" id="79078"/>
    <lineage>
        <taxon>Eukaryota</taxon>
        <taxon>Viridiplantae</taxon>
        <taxon>Streptophyta</taxon>
        <taxon>Embryophyta</taxon>
        <taxon>Tracheophyta</taxon>
        <taxon>Spermatophyta</taxon>
        <taxon>Magnoliopsida</taxon>
        <taxon>eudicotyledons</taxon>
        <taxon>Gunneridae</taxon>
        <taxon>Pentapetalae</taxon>
        <taxon>rosids</taxon>
        <taxon>fabids</taxon>
        <taxon>Fabales</taxon>
        <taxon>Fabaceae</taxon>
        <taxon>Papilionoideae</taxon>
        <taxon>50 kb inversion clade</taxon>
        <taxon>dalbergioids sensu lato</taxon>
        <taxon>Dalbergieae</taxon>
        <taxon>Pterocarpus clade</taxon>
        <taxon>Stylosanthes</taxon>
    </lineage>
</organism>
<reference evidence="2 3" key="1">
    <citation type="journal article" date="2023" name="Plants (Basel)">
        <title>Bridging the Gap: Combining Genomics and Transcriptomics Approaches to Understand Stylosanthes scabra, an Orphan Legume from the Brazilian Caatinga.</title>
        <authorList>
            <person name="Ferreira-Neto J.R.C."/>
            <person name="da Silva M.D."/>
            <person name="Binneck E."/>
            <person name="de Melo N.F."/>
            <person name="da Silva R.H."/>
            <person name="de Melo A.L.T.M."/>
            <person name="Pandolfi V."/>
            <person name="Bustamante F.O."/>
            <person name="Brasileiro-Vidal A.C."/>
            <person name="Benko-Iseppon A.M."/>
        </authorList>
    </citation>
    <scope>NUCLEOTIDE SEQUENCE [LARGE SCALE GENOMIC DNA]</scope>
    <source>
        <tissue evidence="2">Leaves</tissue>
    </source>
</reference>
<dbReference type="InterPro" id="IPR044730">
    <property type="entry name" value="RNase_H-like_dom_plant"/>
</dbReference>
<name>A0ABU6SKW9_9FABA</name>